<protein>
    <submittedName>
        <fullName evidence="4">Ubiquitin carboxyl-terminal hydrolase 37-like isoform X1</fullName>
    </submittedName>
</protein>
<reference evidence="4" key="1">
    <citation type="submission" date="2025-08" db="UniProtKB">
        <authorList>
            <consortium name="RefSeq"/>
        </authorList>
    </citation>
    <scope>IDENTIFICATION</scope>
</reference>
<feature type="domain" description="USP" evidence="2">
    <location>
        <begin position="222"/>
        <end position="497"/>
    </location>
</feature>
<feature type="region of interest" description="Disordered" evidence="1">
    <location>
        <begin position="86"/>
        <end position="113"/>
    </location>
</feature>
<accession>A0A6P8GUN7</accession>
<dbReference type="PROSITE" id="PS50235">
    <property type="entry name" value="USP_3"/>
    <property type="match status" value="1"/>
</dbReference>
<dbReference type="GO" id="GO:0005634">
    <property type="term" value="C:nucleus"/>
    <property type="evidence" value="ECO:0007669"/>
    <property type="project" value="TreeGrafter"/>
</dbReference>
<evidence type="ECO:0000256" key="1">
    <source>
        <dbReference type="SAM" id="MobiDB-lite"/>
    </source>
</evidence>
<evidence type="ECO:0000313" key="4">
    <source>
        <dbReference type="RefSeq" id="XP_031439227.2"/>
    </source>
</evidence>
<evidence type="ECO:0000313" key="3">
    <source>
        <dbReference type="Proteomes" id="UP000515152"/>
    </source>
</evidence>
<dbReference type="PANTHER" id="PTHR24006">
    <property type="entry name" value="UBIQUITIN CARBOXYL-TERMINAL HYDROLASE"/>
    <property type="match status" value="1"/>
</dbReference>
<dbReference type="CDD" id="cd02257">
    <property type="entry name" value="Peptidase_C19"/>
    <property type="match status" value="1"/>
</dbReference>
<proteinExistence type="predicted"/>
<dbReference type="PANTHER" id="PTHR24006:SF915">
    <property type="entry name" value="UBIQUITIN CARBOXYL-TERMINAL HYDROLASE-RELATED"/>
    <property type="match status" value="1"/>
</dbReference>
<name>A0A6P8GUN7_CLUHA</name>
<dbReference type="InterPro" id="IPR018200">
    <property type="entry name" value="USP_CS"/>
</dbReference>
<dbReference type="AlphaFoldDB" id="A0A6P8GUN7"/>
<dbReference type="GO" id="GO:0000082">
    <property type="term" value="P:G1/S transition of mitotic cell cycle"/>
    <property type="evidence" value="ECO:0007669"/>
    <property type="project" value="TreeGrafter"/>
</dbReference>
<gene>
    <name evidence="4" type="primary">LOC116224192</name>
</gene>
<dbReference type="Pfam" id="PF00443">
    <property type="entry name" value="UCH"/>
    <property type="match status" value="1"/>
</dbReference>
<dbReference type="OrthoDB" id="289038at2759"/>
<dbReference type="InterPro" id="IPR050164">
    <property type="entry name" value="Peptidase_C19"/>
</dbReference>
<dbReference type="PROSITE" id="PS00972">
    <property type="entry name" value="USP_1"/>
    <property type="match status" value="1"/>
</dbReference>
<dbReference type="GO" id="GO:0016579">
    <property type="term" value="P:protein deubiquitination"/>
    <property type="evidence" value="ECO:0007669"/>
    <property type="project" value="InterPro"/>
</dbReference>
<feature type="region of interest" description="Disordered" evidence="1">
    <location>
        <begin position="454"/>
        <end position="497"/>
    </location>
</feature>
<dbReference type="GO" id="GO:0004843">
    <property type="term" value="F:cysteine-type deubiquitinase activity"/>
    <property type="evidence" value="ECO:0007669"/>
    <property type="project" value="InterPro"/>
</dbReference>
<evidence type="ECO:0000259" key="2">
    <source>
        <dbReference type="PROSITE" id="PS50235"/>
    </source>
</evidence>
<organism evidence="3 4">
    <name type="scientific">Clupea harengus</name>
    <name type="common">Atlantic herring</name>
    <dbReference type="NCBI Taxonomy" id="7950"/>
    <lineage>
        <taxon>Eukaryota</taxon>
        <taxon>Metazoa</taxon>
        <taxon>Chordata</taxon>
        <taxon>Craniata</taxon>
        <taxon>Vertebrata</taxon>
        <taxon>Euteleostomi</taxon>
        <taxon>Actinopterygii</taxon>
        <taxon>Neopterygii</taxon>
        <taxon>Teleostei</taxon>
        <taxon>Clupei</taxon>
        <taxon>Clupeiformes</taxon>
        <taxon>Clupeoidei</taxon>
        <taxon>Clupeidae</taxon>
        <taxon>Clupea</taxon>
    </lineage>
</organism>
<dbReference type="KEGG" id="char:116224192"/>
<dbReference type="GO" id="GO:0005829">
    <property type="term" value="C:cytosol"/>
    <property type="evidence" value="ECO:0007669"/>
    <property type="project" value="TreeGrafter"/>
</dbReference>
<sequence>MLCCPCIPLRKRKKVQAEQCLERRPRHWLRRLFRKNKTGDAGIPAILEPSPVSGDVPQISGTVKEVPCLDTPGPLVTLATLESSTLVTPASPETPSPGAPQGEEVPSPDTPKGCDPLDQLMVQLVEENRTPSRGRKKRARSAPVALLVAPEAPKSRARTPPVALLIAPEAPKTRARTPPVALLIAPEAPKSRARKPPVTLLIAPEALERKPHVLPAQQLKCRGLPNLGQTCYINSTLQCLFALQPLCIQLLLQEETWRQEPSALLLSSFVGLWCLRKSTDRQLKAAVLMELKDCIALRNQEFKGNSQNDAHEFLSECLLGLKDIGHTLQMGDVSYQCPVDTLLSFQLQHIRSCRSCGVESRREEISTYLSLQMVAQGTVQNSLELYFNESEVEYRCERCGGQVSSLRCSFYTLPQVLILHLKRFCPFTLTKSMAPLQLEAELQIKQRTEDIAGRCGESPQVPAPSAGSGRCPAAPSVLERASSSEGKPPLCSHTSHQ</sequence>
<dbReference type="InterPro" id="IPR028889">
    <property type="entry name" value="USP"/>
</dbReference>
<keyword evidence="3" id="KW-1185">Reference proteome</keyword>
<dbReference type="RefSeq" id="XP_031439227.2">
    <property type="nucleotide sequence ID" value="XM_031583367.2"/>
</dbReference>
<dbReference type="GeneID" id="116224192"/>
<dbReference type="InterPro" id="IPR001394">
    <property type="entry name" value="Peptidase_C19_UCH"/>
</dbReference>
<dbReference type="Proteomes" id="UP000515152">
    <property type="component" value="Chromosome 16"/>
</dbReference>